<sequence length="2506" mass="253020">MKRVLALVALAGLCCVQLAQAEGTFELRQGVSTSSPIYLEGSLSTGNVNYDQHRVTFLRVDILDPANEVIDLYGQALSGSPDVQVWCPGRIPLVTPDAPYSVPTPDFTADFTSTVGDLTSFADVQAVQSIGTRPRPPRTYSLTGLGSSSSCGTAGVYTIRYSSAGIDGNGQPFFDIRVRNTATATLETGRVWADKYAFSMTNSTGRVGAELYVVAGTDRGDDYLGIVWLLDLNDIAPFGFQLFANDRGIGPSQYNYQSIGGSASPQPQMNPQYPIYLNPPAKPVVTPGALGNIEAIETQCVAGGATDVIFRFDTAGALPYTVRLDEDLSGTFDLDEVIATGTSVDGTNTVVWDGTLPSGGTIPSGTPYQVELSLTTGEVHFPFYDVEDADPGPVITPYSVPSTSTTALYYWDDTDPSITSSSGGGTTSGPNGSTATHDWANGTNDYNDANMIDTWKYADVQSIQDVYQLPASCVAAPVIGLAKDAAITADNGDGSVELTLDFRIENLGNIDLADVQLSDDIAAALPAPVAWSIDSVTTNANLTANAGFDGDTDTDLLDAASSTLPLGDVGLVSVVLNVDFNGAAGPFTNTATVTADDGTTPVSDDSTAGTDPDPDGDGDPLENTPTPLPVAESDLEVTKGIDVANPYVGETVTWTVTVTNNGPVTETGAQVIDALPAAFSVTSVTPSAGTWTAPTWTLPTLTPGQSETLTIVGNFTADGAFSNVAELTAATNPDPDSTPGNGLPAEDDQDSSAATVAPLADLSVTKTDGGASVVPGTTVTYQIEVANSGPSPVIGATLNDATPAGLVFDSATAPCAGGFPCSLPAINTGASITVGVTFSVPPGYSGSDPISNTATVTSPVDDPDSGNDSSTETTPLAPPETDLAVTKTVDDASPNEGSDVTFTIAVVNNGPSNATGVEVADLLPSGYSFVSAAESQGSYNSGTGVWAVGALADGGTASLQITATVQTSGDYLNSASVSGNETDPDGSNNSDDASVSPVPVADLAITKSDGGSSVVPGTSVTYTITVDNLGPSAADNVIVSDPTPAGLTLVSVSAPCGSLPCNLGTIAASGTAAFTVTYGVPSGYTGPDPIVNVASVVSDAADPNAGNDSATDTTPLATPSADLAVSKSVDAAAPVVGSNVVFTIDLVNNGPSDATGVELTDLLPSGYAFDSSVASQGAYDDGTGVWTVGSLVDGGSASLNITAQVLAAGDTLNTAAVSASDATDPVPGNNQDSADTAPVPSADLSLTKVVDDATPNVGDSVNFTITVTNNGLSDATNVSVNDALPSGYTLVSSSPSQGSYTAPTWTVGNLANGASATLGITATVESAGDYDNTAAVTATEDDPDPSDNQDSATTTPVAQADLAVTKVVDDATPNVGDTVTFTVTVTNNGPSDATNVSVNDALPVGYTLDSVNESQGSYSAPTWTVGNLADGASATLDITATVNASGPYANTAAGTATENDPDSSNNDDTATTTPVAQADIAVSKVVDDATPNVGDQVTFTVTVTNNGPSDATNVSVNDALPAGYTLDSVNPSQGSYTAPTWTVGNLANGASATLGITATVEASGSYANTATGTATENDPDPSNNDDTATTTPVAQADIAVTKIVDDATPDVGNQVTFTITVMNNGPSDATNVSVNDALPAGYTLDSVNPSQGGYAAPTWTVGNLANGASATLDITATVNATGPYDNTATGTATENDPDPSNNDDTATTTPVAQADIAVTKVVDDATPNVGDQVTFTITATNNGPSDATGVNVNDALPAGYTLDSVNPSQGSYAAPTWTVGSLSNGASATLDITATVQASGPYANTASGSASEQDPNPSNNDDTATTNPVDQADLSVTKDDGGASVVPGETVSYAIAVTNNGPSTATSVTLDDPTPAGLVFVSADAPCAGGFPCSLGDLADGASVAVNVVFEVPSDYSGANPISNTASVSSPTGDPDGSNNDATDTTPVDPAEADLAVVKSVTPEEPGVGDTVTFTIEVSNNGPSDATGVIVNDPLPAGYTLVSSSASQGSYTAPDWTVGGLADGASATLTIEATVTDVDDYLNVAAAAGNETDPDPSNDSDDASIRRIVLDLTAVCIDDAAYVNYTVTPLGFAPGANPVDLEWITEDGSATIVETLTGEPLTGQLLWPGTTLDGGGNPIDWPGWDFVGGEWVEVNDGLRPDMRIRASVNPEDELVVSYPPAEPLCSANPPVADLAVTKDDGGAVAPTGGSVTYTIEVTNNGPSEADNVVVDDLTPPGLVFNANTGACSTAFPCSLGTLEVNETVTIQSTFDVPIDYAGADPITNTASVSSDTQELDEGDNQASDTTPVDFDGQNPVIGLAKALSAVIPSDGPTTLEFTFAVENLGNVPLDNIQVEDDLAAAFPPPVVFFVESLAASGTLSVNPAFDGQSDIGLLDSSSSLAPGEMATITLRITLDLSQTQIREFENVAFASGQGPIGQVTEDDSDNGYNPDPNGDGDPTSPEENTPTPIEVRGLQPWPVPVLGLPGMLVLTLMVLALGAGFSRPRG</sequence>
<feature type="region of interest" description="Disordered" evidence="1">
    <location>
        <begin position="1569"/>
        <end position="1589"/>
    </location>
</feature>
<dbReference type="OrthoDB" id="5959557at2"/>
<feature type="domain" description="DUF11" evidence="4">
    <location>
        <begin position="761"/>
        <end position="873"/>
    </location>
</feature>
<feature type="compositionally biased region" description="Polar residues" evidence="1">
    <location>
        <begin position="848"/>
        <end position="858"/>
    </location>
</feature>
<dbReference type="InterPro" id="IPR047589">
    <property type="entry name" value="DUF11_rpt"/>
</dbReference>
<feature type="region of interest" description="Disordered" evidence="1">
    <location>
        <begin position="1919"/>
        <end position="1948"/>
    </location>
</feature>
<feature type="region of interest" description="Disordered" evidence="1">
    <location>
        <begin position="1451"/>
        <end position="1471"/>
    </location>
</feature>
<feature type="region of interest" description="Disordered" evidence="1">
    <location>
        <begin position="2283"/>
        <end position="2308"/>
    </location>
</feature>
<protein>
    <submittedName>
        <fullName evidence="5">DUF11 domain-containing protein</fullName>
    </submittedName>
</protein>
<keyword evidence="2" id="KW-0472">Membrane</keyword>
<accession>A0A3E1KAJ4</accession>
<feature type="compositionally biased region" description="Polar residues" evidence="1">
    <location>
        <begin position="729"/>
        <end position="740"/>
    </location>
</feature>
<feature type="signal peptide" evidence="3">
    <location>
        <begin position="1"/>
        <end position="21"/>
    </location>
</feature>
<feature type="domain" description="DUF11" evidence="4">
    <location>
        <begin position="1715"/>
        <end position="1825"/>
    </location>
</feature>
<feature type="domain" description="DUF11" evidence="4">
    <location>
        <begin position="1597"/>
        <end position="1707"/>
    </location>
</feature>
<comment type="caution">
    <text evidence="5">The sequence shown here is derived from an EMBL/GenBank/DDBJ whole genome shotgun (WGS) entry which is preliminary data.</text>
</comment>
<feature type="compositionally biased region" description="Polar residues" evidence="1">
    <location>
        <begin position="1920"/>
        <end position="1946"/>
    </location>
</feature>
<dbReference type="InterPro" id="IPR001434">
    <property type="entry name" value="OmcB-like_DUF11"/>
</dbReference>
<feature type="compositionally biased region" description="Polar residues" evidence="1">
    <location>
        <begin position="1803"/>
        <end position="1829"/>
    </location>
</feature>
<feature type="compositionally biased region" description="Polar residues" evidence="1">
    <location>
        <begin position="2283"/>
        <end position="2292"/>
    </location>
</feature>
<dbReference type="EMBL" id="QUZK01000021">
    <property type="protein sequence ID" value="RFF31368.1"/>
    <property type="molecule type" value="Genomic_DNA"/>
</dbReference>
<feature type="domain" description="DUF11" evidence="4">
    <location>
        <begin position="1361"/>
        <end position="1471"/>
    </location>
</feature>
<feature type="region of interest" description="Disordered" evidence="1">
    <location>
        <begin position="1803"/>
        <end position="1845"/>
    </location>
</feature>
<keyword evidence="6" id="KW-1185">Reference proteome</keyword>
<dbReference type="Gene3D" id="2.60.40.10">
    <property type="entry name" value="Immunoglobulins"/>
    <property type="match status" value="9"/>
</dbReference>
<feature type="domain" description="DUF11" evidence="4">
    <location>
        <begin position="1243"/>
        <end position="1353"/>
    </location>
</feature>
<feature type="transmembrane region" description="Helical" evidence="2">
    <location>
        <begin position="2477"/>
        <end position="2501"/>
    </location>
</feature>
<feature type="domain" description="DUF11" evidence="4">
    <location>
        <begin position="1122"/>
        <end position="1235"/>
    </location>
</feature>
<feature type="region of interest" description="Disordered" evidence="1">
    <location>
        <begin position="419"/>
        <end position="440"/>
    </location>
</feature>
<feature type="domain" description="DUF11" evidence="4">
    <location>
        <begin position="1954"/>
        <end position="2065"/>
    </location>
</feature>
<evidence type="ECO:0000313" key="6">
    <source>
        <dbReference type="Proteomes" id="UP000260351"/>
    </source>
</evidence>
<feature type="domain" description="DUF11" evidence="4">
    <location>
        <begin position="1833"/>
        <end position="1945"/>
    </location>
</feature>
<keyword evidence="2" id="KW-1133">Transmembrane helix</keyword>
<proteinExistence type="predicted"/>
<keyword evidence="2" id="KW-0812">Transmembrane</keyword>
<evidence type="ECO:0000256" key="3">
    <source>
        <dbReference type="SAM" id="SignalP"/>
    </source>
</evidence>
<dbReference type="PANTHER" id="PTHR34819">
    <property type="entry name" value="LARGE CYSTEINE-RICH PERIPLASMIC PROTEIN OMCB"/>
    <property type="match status" value="1"/>
</dbReference>
<feature type="domain" description="DUF11" evidence="4">
    <location>
        <begin position="882"/>
        <end position="995"/>
    </location>
</feature>
<dbReference type="InterPro" id="IPR013783">
    <property type="entry name" value="Ig-like_fold"/>
</dbReference>
<evidence type="ECO:0000256" key="2">
    <source>
        <dbReference type="SAM" id="Phobius"/>
    </source>
</evidence>
<reference evidence="5 6" key="1">
    <citation type="submission" date="2018-08" db="EMBL/GenBank/DDBJ databases">
        <title>Wenzhouxiangella salilacus sp. nov., a novel bacterium isolated from a saline lake in Xinjiang Province, China.</title>
        <authorList>
            <person name="Han S."/>
        </authorList>
    </citation>
    <scope>NUCLEOTIDE SEQUENCE [LARGE SCALE GENOMIC DNA]</scope>
    <source>
        <strain evidence="5 6">XDB06</strain>
    </source>
</reference>
<dbReference type="RefSeq" id="WP_116649974.1">
    <property type="nucleotide sequence ID" value="NZ_QUZK01000021.1"/>
</dbReference>
<dbReference type="Gene3D" id="2.60.40.3080">
    <property type="match status" value="2"/>
</dbReference>
<gene>
    <name evidence="5" type="ORF">DZC52_04725</name>
</gene>
<keyword evidence="3" id="KW-0732">Signal</keyword>
<feature type="region of interest" description="Disordered" evidence="1">
    <location>
        <begin position="974"/>
        <end position="996"/>
    </location>
</feature>
<feature type="domain" description="DUF11" evidence="4">
    <location>
        <begin position="1002"/>
        <end position="1113"/>
    </location>
</feature>
<name>A0A3E1KAJ4_9GAMM</name>
<dbReference type="InterPro" id="IPR051172">
    <property type="entry name" value="Chlamydia_OmcB"/>
</dbReference>
<feature type="chain" id="PRO_5017802697" evidence="3">
    <location>
        <begin position="22"/>
        <end position="2506"/>
    </location>
</feature>
<evidence type="ECO:0000313" key="5">
    <source>
        <dbReference type="EMBL" id="RFF31368.1"/>
    </source>
</evidence>
<feature type="domain" description="DUF11" evidence="4">
    <location>
        <begin position="634"/>
        <end position="738"/>
    </location>
</feature>
<feature type="domain" description="DUF11" evidence="4">
    <location>
        <begin position="2193"/>
        <end position="2305"/>
    </location>
</feature>
<dbReference type="Proteomes" id="UP000260351">
    <property type="component" value="Unassembled WGS sequence"/>
</dbReference>
<feature type="compositionally biased region" description="Low complexity" evidence="1">
    <location>
        <begin position="1462"/>
        <end position="1471"/>
    </location>
</feature>
<feature type="region of interest" description="Disordered" evidence="1">
    <location>
        <begin position="729"/>
        <end position="752"/>
    </location>
</feature>
<dbReference type="PANTHER" id="PTHR34819:SF3">
    <property type="entry name" value="CELL SURFACE PROTEIN"/>
    <property type="match status" value="1"/>
</dbReference>
<evidence type="ECO:0000256" key="1">
    <source>
        <dbReference type="SAM" id="MobiDB-lite"/>
    </source>
</evidence>
<feature type="region of interest" description="Disordered" evidence="1">
    <location>
        <begin position="1685"/>
        <end position="1707"/>
    </location>
</feature>
<organism evidence="5 6">
    <name type="scientific">Wenzhouxiangella sediminis</name>
    <dbReference type="NCBI Taxonomy" id="1792836"/>
    <lineage>
        <taxon>Bacteria</taxon>
        <taxon>Pseudomonadati</taxon>
        <taxon>Pseudomonadota</taxon>
        <taxon>Gammaproteobacteria</taxon>
        <taxon>Chromatiales</taxon>
        <taxon>Wenzhouxiangellaceae</taxon>
        <taxon>Wenzhouxiangella</taxon>
    </lineage>
</organism>
<feature type="domain" description="DUF11" evidence="4">
    <location>
        <begin position="1479"/>
        <end position="1589"/>
    </location>
</feature>
<dbReference type="NCBIfam" id="TIGR01451">
    <property type="entry name" value="B_ant_repeat"/>
    <property type="match status" value="13"/>
</dbReference>
<dbReference type="Pfam" id="PF01345">
    <property type="entry name" value="DUF11"/>
    <property type="match status" value="13"/>
</dbReference>
<feature type="region of interest" description="Disordered" evidence="1">
    <location>
        <begin position="845"/>
        <end position="879"/>
    </location>
</feature>
<feature type="region of interest" description="Disordered" evidence="1">
    <location>
        <begin position="1218"/>
        <end position="1238"/>
    </location>
</feature>
<feature type="compositionally biased region" description="Polar residues" evidence="1">
    <location>
        <begin position="974"/>
        <end position="993"/>
    </location>
</feature>
<evidence type="ECO:0000259" key="4">
    <source>
        <dbReference type="Pfam" id="PF01345"/>
    </source>
</evidence>
<feature type="region of interest" description="Disordered" evidence="1">
    <location>
        <begin position="2432"/>
        <end position="2474"/>
    </location>
</feature>
<feature type="region of interest" description="Disordered" evidence="1">
    <location>
        <begin position="587"/>
        <end position="628"/>
    </location>
</feature>